<dbReference type="GO" id="GO:0060074">
    <property type="term" value="P:synapse maturation"/>
    <property type="evidence" value="ECO:0007669"/>
    <property type="project" value="TreeGrafter"/>
</dbReference>
<feature type="compositionally biased region" description="Polar residues" evidence="8">
    <location>
        <begin position="235"/>
        <end position="248"/>
    </location>
</feature>
<name>H2ZZ62_LATCH</name>
<evidence type="ECO:0000256" key="1">
    <source>
        <dbReference type="ARBA" id="ARBA00004167"/>
    </source>
</evidence>
<accession>H2ZZ62</accession>
<dbReference type="EMBL" id="AFYH01202325">
    <property type="status" value="NOT_ANNOTATED_CDS"/>
    <property type="molecule type" value="Genomic_DNA"/>
</dbReference>
<reference evidence="9" key="3">
    <citation type="submission" date="2025-09" db="UniProtKB">
        <authorList>
            <consortium name="Ensembl"/>
        </authorList>
    </citation>
    <scope>IDENTIFICATION</scope>
</reference>
<reference evidence="10" key="1">
    <citation type="submission" date="2011-08" db="EMBL/GenBank/DDBJ databases">
        <title>The draft genome of Latimeria chalumnae.</title>
        <authorList>
            <person name="Di Palma F."/>
            <person name="Alfoldi J."/>
            <person name="Johnson J."/>
            <person name="Berlin A."/>
            <person name="Gnerre S."/>
            <person name="Jaffe D."/>
            <person name="MacCallum I."/>
            <person name="Young S."/>
            <person name="Walker B.J."/>
            <person name="Lander E."/>
            <person name="Lindblad-Toh K."/>
        </authorList>
    </citation>
    <scope>NUCLEOTIDE SEQUENCE [LARGE SCALE GENOMIC DNA]</scope>
    <source>
        <strain evidence="10">Wild caught</strain>
    </source>
</reference>
<evidence type="ECO:0000256" key="5">
    <source>
        <dbReference type="ARBA" id="ARBA00023054"/>
    </source>
</evidence>
<feature type="region of interest" description="Disordered" evidence="8">
    <location>
        <begin position="1"/>
        <end position="190"/>
    </location>
</feature>
<dbReference type="EMBL" id="AFYH01202328">
    <property type="status" value="NOT_ANNOTATED_CDS"/>
    <property type="molecule type" value="Genomic_DNA"/>
</dbReference>
<evidence type="ECO:0000256" key="3">
    <source>
        <dbReference type="ARBA" id="ARBA00022692"/>
    </source>
</evidence>
<sequence>MFAVAKEQKVQEKESLRSRIPRLVLRPFHPKQKGSPSSESPFSEEESKEYDLSSGRSRRTISSNSFCSDDTGCPSSQTVSPVKTPSETGKSPIVFPAVFEEDDNRKKLNTGAPQWNPQPVRYKKEQKPCPAQPGSEADFSSSSSTGSISAPEVHIMSASGNKKSSLSRNRGSHGRNGVSTSYKSAVSPTASREKDLLVMLSRNQSNPLNIPESYGPSSHSSSSNSGSYKGSDSSPTLRRSNRYTSCNDNHGIKPPPPEQYLTPLQQKEVTIRHMRMKLKESENRIQEREAEIVDLKSQLERMREDWIEEECHRVEAQLALKEARKEIKQLKQVIETMKNSLLEKDKGIQKYFIDINIQNKKLESLLQSMELAQNGALMDEVTFEYVCGSPGKSLGRSSTYTKMNDGTGMEDQAAEEMADSGLLANDEMANRSDLFDHIMISSALESGDVAHIKATEEQPKFFKSTTYEKIPAKADLLSLDDNTVVMEQAIQTDVISYSPDVQKLILQVLQSQSTSPVSPMYSVCVPHPLQVDFADELAGETVVDLTPGDQNSTILVAHMESIHDVIGLKATANSVMKELDFTASVGTIDSINYTVGSQTTAVVERRYWSSSFIVDLLAIMLPVVPTVAWVFATQRGGIDPIYNIGALLRGCCMLALHSLRRAPCCMHFGSNVQAKKKPH</sequence>
<dbReference type="GeneTree" id="ENSGT00520000055634"/>
<dbReference type="STRING" id="7897.ENSLACP00000002683"/>
<dbReference type="InParanoid" id="H2ZZ62"/>
<evidence type="ECO:0000256" key="8">
    <source>
        <dbReference type="SAM" id="MobiDB-lite"/>
    </source>
</evidence>
<keyword evidence="3" id="KW-0812">Transmembrane</keyword>
<organism evidence="9 10">
    <name type="scientific">Latimeria chalumnae</name>
    <name type="common">Coelacanth</name>
    <dbReference type="NCBI Taxonomy" id="7897"/>
    <lineage>
        <taxon>Eukaryota</taxon>
        <taxon>Metazoa</taxon>
        <taxon>Chordata</taxon>
        <taxon>Craniata</taxon>
        <taxon>Vertebrata</taxon>
        <taxon>Euteleostomi</taxon>
        <taxon>Coelacanthiformes</taxon>
        <taxon>Coelacanthidae</taxon>
        <taxon>Latimeria</taxon>
    </lineage>
</organism>
<protein>
    <submittedName>
        <fullName evidence="9">Syntabulin</fullName>
    </submittedName>
</protein>
<comment type="subcellular location">
    <subcellularLocation>
        <location evidence="1">Membrane</location>
        <topology evidence="1">Single-pass membrane protein</topology>
    </subcellularLocation>
</comment>
<evidence type="ECO:0000256" key="7">
    <source>
        <dbReference type="SAM" id="Coils"/>
    </source>
</evidence>
<keyword evidence="6" id="KW-0472">Membrane</keyword>
<dbReference type="GO" id="GO:0019896">
    <property type="term" value="P:axonal transport of mitochondrion"/>
    <property type="evidence" value="ECO:0007669"/>
    <property type="project" value="TreeGrafter"/>
</dbReference>
<keyword evidence="5 7" id="KW-0175">Coiled coil</keyword>
<feature type="coiled-coil region" evidence="7">
    <location>
        <begin position="264"/>
        <end position="340"/>
    </location>
</feature>
<feature type="compositionally biased region" description="Low complexity" evidence="8">
    <location>
        <begin position="213"/>
        <end position="234"/>
    </location>
</feature>
<dbReference type="GO" id="GO:0016020">
    <property type="term" value="C:membrane"/>
    <property type="evidence" value="ECO:0007669"/>
    <property type="project" value="UniProtKB-SubCell"/>
</dbReference>
<keyword evidence="10" id="KW-1185">Reference proteome</keyword>
<feature type="compositionally biased region" description="Basic and acidic residues" evidence="8">
    <location>
        <begin position="1"/>
        <end position="17"/>
    </location>
</feature>
<dbReference type="FunCoup" id="H2ZZ62">
    <property type="interactions" value="516"/>
</dbReference>
<dbReference type="EMBL" id="AFYH01202329">
    <property type="status" value="NOT_ANNOTATED_CDS"/>
    <property type="molecule type" value="Genomic_DNA"/>
</dbReference>
<proteinExistence type="predicted"/>
<keyword evidence="4" id="KW-1133">Transmembrane helix</keyword>
<dbReference type="Pfam" id="PF15290">
    <property type="entry name" value="Syntaphilin"/>
    <property type="match status" value="1"/>
</dbReference>
<dbReference type="EMBL" id="AFYH01202326">
    <property type="status" value="NOT_ANNOTATED_CDS"/>
    <property type="molecule type" value="Genomic_DNA"/>
</dbReference>
<dbReference type="GO" id="GO:0005881">
    <property type="term" value="C:cytoplasmic microtubule"/>
    <property type="evidence" value="ECO:0007669"/>
    <property type="project" value="TreeGrafter"/>
</dbReference>
<evidence type="ECO:0000313" key="10">
    <source>
        <dbReference type="Proteomes" id="UP000008672"/>
    </source>
</evidence>
<evidence type="ECO:0000256" key="4">
    <source>
        <dbReference type="ARBA" id="ARBA00022989"/>
    </source>
</evidence>
<dbReference type="InterPro" id="IPR028197">
    <property type="entry name" value="Syntaphilin/Syntabulin"/>
</dbReference>
<feature type="region of interest" description="Disordered" evidence="8">
    <location>
        <begin position="207"/>
        <end position="260"/>
    </location>
</feature>
<dbReference type="OMA" id="EHSKRTI"/>
<dbReference type="PANTHER" id="PTHR16208">
    <property type="entry name" value="MICROTUBULE-ASSOCIATED PROTEIN/SYNTAPHILIN"/>
    <property type="match status" value="1"/>
</dbReference>
<evidence type="ECO:0000313" key="9">
    <source>
        <dbReference type="Ensembl" id="ENSLACP00000002683.1"/>
    </source>
</evidence>
<feature type="compositionally biased region" description="Low complexity" evidence="8">
    <location>
        <begin position="135"/>
        <end position="149"/>
    </location>
</feature>
<dbReference type="AlphaFoldDB" id="H2ZZ62"/>
<dbReference type="Bgee" id="ENSLACG00000002401">
    <property type="expression patterns" value="Expressed in muscle tissue and 5 other cell types or tissues"/>
</dbReference>
<gene>
    <name evidence="9" type="primary">SYBU</name>
</gene>
<feature type="compositionally biased region" description="Polar residues" evidence="8">
    <location>
        <begin position="60"/>
        <end position="89"/>
    </location>
</feature>
<reference evidence="9" key="2">
    <citation type="submission" date="2025-08" db="UniProtKB">
        <authorList>
            <consortium name="Ensembl"/>
        </authorList>
    </citation>
    <scope>IDENTIFICATION</scope>
</reference>
<dbReference type="Ensembl" id="ENSLACT00000002705.1">
    <property type="protein sequence ID" value="ENSLACP00000002683.1"/>
    <property type="gene ID" value="ENSLACG00000002401.1"/>
</dbReference>
<feature type="compositionally biased region" description="Polar residues" evidence="8">
    <location>
        <begin position="177"/>
        <end position="190"/>
    </location>
</feature>
<dbReference type="GO" id="GO:1904115">
    <property type="term" value="C:axon cytoplasm"/>
    <property type="evidence" value="ECO:0007669"/>
    <property type="project" value="GOC"/>
</dbReference>
<keyword evidence="2" id="KW-0597">Phosphoprotein</keyword>
<dbReference type="eggNOG" id="ENOG502QQZ1">
    <property type="taxonomic scope" value="Eukaryota"/>
</dbReference>
<evidence type="ECO:0000256" key="6">
    <source>
        <dbReference type="ARBA" id="ARBA00023136"/>
    </source>
</evidence>
<feature type="compositionally biased region" description="Polar residues" evidence="8">
    <location>
        <begin position="158"/>
        <end position="169"/>
    </location>
</feature>
<dbReference type="PANTHER" id="PTHR16208:SF4">
    <property type="entry name" value="SYNTABULIN"/>
    <property type="match status" value="1"/>
</dbReference>
<dbReference type="Proteomes" id="UP000008672">
    <property type="component" value="Unassembled WGS sequence"/>
</dbReference>
<evidence type="ECO:0000256" key="2">
    <source>
        <dbReference type="ARBA" id="ARBA00022553"/>
    </source>
</evidence>
<dbReference type="EMBL" id="AFYH01202327">
    <property type="status" value="NOT_ANNOTATED_CDS"/>
    <property type="molecule type" value="Genomic_DNA"/>
</dbReference>